<organism evidence="1 2">
    <name type="scientific">Psylliodes chrysocephalus</name>
    <dbReference type="NCBI Taxonomy" id="3402493"/>
    <lineage>
        <taxon>Eukaryota</taxon>
        <taxon>Metazoa</taxon>
        <taxon>Ecdysozoa</taxon>
        <taxon>Arthropoda</taxon>
        <taxon>Hexapoda</taxon>
        <taxon>Insecta</taxon>
        <taxon>Pterygota</taxon>
        <taxon>Neoptera</taxon>
        <taxon>Endopterygota</taxon>
        <taxon>Coleoptera</taxon>
        <taxon>Polyphaga</taxon>
        <taxon>Cucujiformia</taxon>
        <taxon>Chrysomeloidea</taxon>
        <taxon>Chrysomelidae</taxon>
        <taxon>Galerucinae</taxon>
        <taxon>Alticini</taxon>
        <taxon>Psylliodes</taxon>
    </lineage>
</organism>
<accession>A0A9P0D4J3</accession>
<keyword evidence="2" id="KW-1185">Reference proteome</keyword>
<dbReference type="AlphaFoldDB" id="A0A9P0D4J3"/>
<proteinExistence type="predicted"/>
<reference evidence="1" key="1">
    <citation type="submission" date="2022-01" db="EMBL/GenBank/DDBJ databases">
        <authorList>
            <person name="King R."/>
        </authorList>
    </citation>
    <scope>NUCLEOTIDE SEQUENCE</scope>
</reference>
<dbReference type="EMBL" id="OV651818">
    <property type="protein sequence ID" value="CAH1112156.1"/>
    <property type="molecule type" value="Genomic_DNA"/>
</dbReference>
<protein>
    <submittedName>
        <fullName evidence="1">Uncharacterized protein</fullName>
    </submittedName>
</protein>
<evidence type="ECO:0000313" key="1">
    <source>
        <dbReference type="EMBL" id="CAH1112156.1"/>
    </source>
</evidence>
<dbReference type="OrthoDB" id="6783933at2759"/>
<dbReference type="Proteomes" id="UP001153636">
    <property type="component" value="Chromosome 6"/>
</dbReference>
<evidence type="ECO:0000313" key="2">
    <source>
        <dbReference type="Proteomes" id="UP001153636"/>
    </source>
</evidence>
<name>A0A9P0D4J3_9CUCU</name>
<gene>
    <name evidence="1" type="ORF">PSYICH_LOCUS12587</name>
</gene>
<sequence>MPFIIHIFHRIGFLLISRKKIRKKNTIINPQEYLFSEFGSVQVLGVNWKVYDWQEQVKAHVRDTSSLSFKINSCKRVIMTKNTKGNVVVQGEPFYRHLICTAQGICKKEKTLYDINPVEMSTGHRNINSEKIKNVDELLTGLFGSTWKEEAKNVRLQYYRDVLCDENRGNEEVEEAQEELICEPQENENKFV</sequence>